<keyword evidence="7" id="KW-0963">Cytoplasm</keyword>
<comment type="caution">
    <text evidence="10">The sequence shown here is derived from an EMBL/GenBank/DDBJ whole genome shotgun (WGS) entry which is preliminary data.</text>
</comment>
<proteinExistence type="inferred from homology"/>
<dbReference type="SUPFAM" id="SSF116878">
    <property type="entry name" value="TrmE connector domain"/>
    <property type="match status" value="1"/>
</dbReference>
<feature type="binding site" evidence="7">
    <location>
        <position position="243"/>
    </location>
    <ligand>
        <name>K(+)</name>
        <dbReference type="ChEBI" id="CHEBI:29103"/>
    </ligand>
</feature>
<dbReference type="Pfam" id="PF10396">
    <property type="entry name" value="TrmE_N"/>
    <property type="match status" value="1"/>
</dbReference>
<dbReference type="InterPro" id="IPR006073">
    <property type="entry name" value="GTP-bd"/>
</dbReference>
<dbReference type="GO" id="GO:0005737">
    <property type="term" value="C:cytoplasm"/>
    <property type="evidence" value="ECO:0007669"/>
    <property type="project" value="UniProtKB-SubCell"/>
</dbReference>
<dbReference type="NCBIfam" id="TIGR00450">
    <property type="entry name" value="mnmE_trmE_thdF"/>
    <property type="match status" value="1"/>
</dbReference>
<comment type="caution">
    <text evidence="7">Lacks conserved residue(s) required for the propagation of feature annotation.</text>
</comment>
<feature type="binding site" evidence="7">
    <location>
        <position position="434"/>
    </location>
    <ligand>
        <name>(6S)-5-formyl-5,6,7,8-tetrahydrofolate</name>
        <dbReference type="ChEBI" id="CHEBI:57457"/>
    </ligand>
</feature>
<feature type="binding site" evidence="7">
    <location>
        <position position="247"/>
    </location>
    <ligand>
        <name>Mg(2+)</name>
        <dbReference type="ChEBI" id="CHEBI:18420"/>
    </ligand>
</feature>
<dbReference type="NCBIfam" id="TIGR00231">
    <property type="entry name" value="small_GTP"/>
    <property type="match status" value="1"/>
</dbReference>
<dbReference type="EMBL" id="AXCJ01000001">
    <property type="protein sequence ID" value="ETO91881.1"/>
    <property type="molecule type" value="Genomic_DNA"/>
</dbReference>
<evidence type="ECO:0000256" key="5">
    <source>
        <dbReference type="ARBA" id="ARBA00022958"/>
    </source>
</evidence>
<keyword evidence="11" id="KW-1185">Reference proteome</keyword>
<dbReference type="PATRIC" id="fig|1401685.3.peg.293"/>
<feature type="binding site" evidence="7">
    <location>
        <position position="222"/>
    </location>
    <ligand>
        <name>K(+)</name>
        <dbReference type="ChEBI" id="CHEBI:29103"/>
    </ligand>
</feature>
<gene>
    <name evidence="7" type="primary">mnmE</name>
    <name evidence="7 10" type="synonym">trmE</name>
    <name evidence="10" type="ORF">P857_1061</name>
</gene>
<keyword evidence="3 7" id="KW-0547">Nucleotide-binding</keyword>
<feature type="binding site" evidence="7">
    <location>
        <begin position="266"/>
        <end position="269"/>
    </location>
    <ligand>
        <name>GTP</name>
        <dbReference type="ChEBI" id="CHEBI:37565"/>
    </ligand>
</feature>
<evidence type="ECO:0000256" key="3">
    <source>
        <dbReference type="ARBA" id="ARBA00022741"/>
    </source>
</evidence>
<sequence>MDTIFALSTLFGRSGIAVIRISGSDSLKTKKIFSIQNKLEHRVSKLCKLFSTDGSMLDQALVIYFQSPNSFTGEDVIELHLHGSIAVINEATNHLKRHFRIAEPGEFTRRAFENSKIDLLECEGLIDLLNAETTVQLKQAVYHHSGQASKAYAEWRKQLINILALIESNLDFPEEDIPTETLALVLSQIQNLTESMRDSLEKYCKVHAIRDGIKISILGAPNTGKSSLFNAIIQRDSAIVSDIPGTTRDIIEKFLQIKGFPVYLYDTAGIRKTLEPIEQMGVLRAKQQAEESNIVIAVSSTDNSMIDINHYRNNNIHIIKVINKIDLAEPLCDDSYLPISIKNNIGIDSLIDRITSIINTEYIFQEPPIITRERHKQLIFQASLHLKESTKNIHTVEIFAENIRQTLNKISGILGNITVDDILNEIFSSFCIGK</sequence>
<dbReference type="NCBIfam" id="NF003661">
    <property type="entry name" value="PRK05291.1-3"/>
    <property type="match status" value="1"/>
</dbReference>
<dbReference type="Pfam" id="PF12631">
    <property type="entry name" value="MnmE_helical"/>
    <property type="match status" value="1"/>
</dbReference>
<evidence type="ECO:0000256" key="2">
    <source>
        <dbReference type="ARBA" id="ARBA00022694"/>
    </source>
</evidence>
<organism evidence="10 11">
    <name type="scientific">Candidatus Xenolissoclinum pacificiensis L6</name>
    <dbReference type="NCBI Taxonomy" id="1401685"/>
    <lineage>
        <taxon>Bacteria</taxon>
        <taxon>Pseudomonadati</taxon>
        <taxon>Pseudomonadota</taxon>
        <taxon>Alphaproteobacteria</taxon>
        <taxon>Rickettsiales</taxon>
        <taxon>Anaplasmataceae</taxon>
        <taxon>Candidatus Xenolissoclinum</taxon>
    </lineage>
</organism>
<dbReference type="InterPro" id="IPR005225">
    <property type="entry name" value="Small_GTP-bd"/>
</dbReference>
<evidence type="ECO:0000256" key="1">
    <source>
        <dbReference type="ARBA" id="ARBA00011043"/>
    </source>
</evidence>
<reference evidence="10 11" key="1">
    <citation type="journal article" date="2013" name="PLoS ONE">
        <title>Bacterial endosymbiosis in a chordate host: long-term co-evolution and conservation of secondary metabolism.</title>
        <authorList>
            <person name="Kwan J.C."/>
            <person name="Schmidt E.W."/>
        </authorList>
    </citation>
    <scope>NUCLEOTIDE SEQUENCE [LARGE SCALE GENOMIC DNA]</scope>
    <source>
        <strain evidence="11">L6</strain>
    </source>
</reference>
<accession>W2V0D8</accession>
<evidence type="ECO:0000256" key="4">
    <source>
        <dbReference type="ARBA" id="ARBA00022801"/>
    </source>
</evidence>
<keyword evidence="5 7" id="KW-0630">Potassium</keyword>
<dbReference type="Pfam" id="PF01926">
    <property type="entry name" value="MMR_HSR1"/>
    <property type="match status" value="1"/>
</dbReference>
<dbReference type="GO" id="GO:0005525">
    <property type="term" value="F:GTP binding"/>
    <property type="evidence" value="ECO:0007669"/>
    <property type="project" value="UniProtKB-UniRule"/>
</dbReference>
<feature type="domain" description="TrmE-type G" evidence="9">
    <location>
        <begin position="212"/>
        <end position="359"/>
    </location>
</feature>
<feature type="binding site" evidence="7">
    <location>
        <position position="241"/>
    </location>
    <ligand>
        <name>K(+)</name>
        <dbReference type="ChEBI" id="CHEBI:29103"/>
    </ligand>
</feature>
<dbReference type="InterPro" id="IPR027266">
    <property type="entry name" value="TrmE/GcvT-like"/>
</dbReference>
<dbReference type="CDD" id="cd14858">
    <property type="entry name" value="TrmE_N"/>
    <property type="match status" value="1"/>
</dbReference>
<dbReference type="GO" id="GO:0046872">
    <property type="term" value="F:metal ion binding"/>
    <property type="evidence" value="ECO:0007669"/>
    <property type="project" value="UniProtKB-KW"/>
</dbReference>
<feature type="binding site" evidence="7">
    <location>
        <begin position="241"/>
        <end position="247"/>
    </location>
    <ligand>
        <name>GTP</name>
        <dbReference type="ChEBI" id="CHEBI:37565"/>
    </ligand>
</feature>
<dbReference type="EC" id="3.6.-.-" evidence="7"/>
<dbReference type="InterPro" id="IPR027368">
    <property type="entry name" value="MnmE_dom2"/>
</dbReference>
<evidence type="ECO:0000313" key="11">
    <source>
        <dbReference type="Proteomes" id="UP000018951"/>
    </source>
</evidence>
<keyword evidence="6 7" id="KW-0342">GTP-binding</keyword>
<dbReference type="HAMAP" id="MF_00379">
    <property type="entry name" value="GTPase_MnmE"/>
    <property type="match status" value="1"/>
</dbReference>
<evidence type="ECO:0000259" key="9">
    <source>
        <dbReference type="PROSITE" id="PS51709"/>
    </source>
</evidence>
<comment type="similarity">
    <text evidence="1 7 8">Belongs to the TRAFAC class TrmE-Era-EngA-EngB-Septin-like GTPase superfamily. TrmE GTPase family.</text>
</comment>
<keyword evidence="7" id="KW-0479">Metal-binding</keyword>
<dbReference type="Gene3D" id="1.20.120.430">
    <property type="entry name" value="tRNA modification GTPase MnmE domain 2"/>
    <property type="match status" value="1"/>
</dbReference>
<feature type="binding site" evidence="7">
    <location>
        <position position="116"/>
    </location>
    <ligand>
        <name>(6S)-5-formyl-5,6,7,8-tetrahydrofolate</name>
        <dbReference type="ChEBI" id="CHEBI:57457"/>
    </ligand>
</feature>
<name>W2V0D8_9RICK</name>
<dbReference type="PROSITE" id="PS51709">
    <property type="entry name" value="G_TRME"/>
    <property type="match status" value="1"/>
</dbReference>
<dbReference type="InterPro" id="IPR018948">
    <property type="entry name" value="GTP-bd_TrmE_N"/>
</dbReference>
<comment type="subunit">
    <text evidence="7">Homodimer. Heterotetramer of two MnmE and two MnmG subunits.</text>
</comment>
<keyword evidence="7" id="KW-0460">Magnesium</keyword>
<keyword evidence="4 7" id="KW-0378">Hydrolase</keyword>
<protein>
    <recommendedName>
        <fullName evidence="7">tRNA modification GTPase MnmE</fullName>
        <ecNumber evidence="7">3.6.-.-</ecNumber>
    </recommendedName>
</protein>
<evidence type="ECO:0000256" key="7">
    <source>
        <dbReference type="HAMAP-Rule" id="MF_00379"/>
    </source>
</evidence>
<feature type="binding site" evidence="7">
    <location>
        <position position="20"/>
    </location>
    <ligand>
        <name>(6S)-5-formyl-5,6,7,8-tetrahydrofolate</name>
        <dbReference type="ChEBI" id="CHEBI:57457"/>
    </ligand>
</feature>
<dbReference type="GO" id="GO:0002098">
    <property type="term" value="P:tRNA wobble uridine modification"/>
    <property type="evidence" value="ECO:0007669"/>
    <property type="project" value="TreeGrafter"/>
</dbReference>
<dbReference type="Proteomes" id="UP000018951">
    <property type="component" value="Unassembled WGS sequence"/>
</dbReference>
<feature type="binding site" evidence="7">
    <location>
        <position position="78"/>
    </location>
    <ligand>
        <name>(6S)-5-formyl-5,6,7,8-tetrahydrofolate</name>
        <dbReference type="ChEBI" id="CHEBI:57457"/>
    </ligand>
</feature>
<evidence type="ECO:0000256" key="6">
    <source>
        <dbReference type="ARBA" id="ARBA00023134"/>
    </source>
</evidence>
<dbReference type="AlphaFoldDB" id="W2V0D8"/>
<keyword evidence="2 7" id="KW-0819">tRNA processing</keyword>
<evidence type="ECO:0000313" key="10">
    <source>
        <dbReference type="EMBL" id="ETO91881.1"/>
    </source>
</evidence>
<dbReference type="InterPro" id="IPR027417">
    <property type="entry name" value="P-loop_NTPase"/>
</dbReference>
<dbReference type="InterPro" id="IPR025867">
    <property type="entry name" value="MnmE_helical"/>
</dbReference>
<dbReference type="SUPFAM" id="SSF52540">
    <property type="entry name" value="P-loop containing nucleoside triphosphate hydrolases"/>
    <property type="match status" value="1"/>
</dbReference>
<dbReference type="PANTHER" id="PTHR42714:SF2">
    <property type="entry name" value="TRNA MODIFICATION GTPASE GTPBP3, MITOCHONDRIAL"/>
    <property type="match status" value="1"/>
</dbReference>
<comment type="cofactor">
    <cofactor evidence="7">
        <name>K(+)</name>
        <dbReference type="ChEBI" id="CHEBI:29103"/>
    </cofactor>
    <text evidence="7">Binds 1 potassium ion per subunit.</text>
</comment>
<feature type="binding site" evidence="7">
    <location>
        <position position="246"/>
    </location>
    <ligand>
        <name>K(+)</name>
        <dbReference type="ChEBI" id="CHEBI:29103"/>
    </ligand>
</feature>
<dbReference type="STRING" id="1401685.P857_1061"/>
<dbReference type="InterPro" id="IPR031168">
    <property type="entry name" value="G_TrmE"/>
</dbReference>
<dbReference type="Gene3D" id="3.30.1360.120">
    <property type="entry name" value="Probable tRNA modification gtpase trme, domain 1"/>
    <property type="match status" value="1"/>
</dbReference>
<dbReference type="CDD" id="cd04164">
    <property type="entry name" value="trmE"/>
    <property type="match status" value="1"/>
</dbReference>
<dbReference type="PANTHER" id="PTHR42714">
    <property type="entry name" value="TRNA MODIFICATION GTPASE GTPBP3"/>
    <property type="match status" value="1"/>
</dbReference>
<comment type="subcellular location">
    <subcellularLocation>
        <location evidence="7">Cytoplasm</location>
    </subcellularLocation>
</comment>
<dbReference type="Gene3D" id="3.40.50.300">
    <property type="entry name" value="P-loop containing nucleotide triphosphate hydrolases"/>
    <property type="match status" value="1"/>
</dbReference>
<comment type="function">
    <text evidence="7">Exhibits a very high intrinsic GTPase hydrolysis rate. Involved in the addition of a carboxymethylaminomethyl (cmnm) group at the wobble position (U34) of certain tRNAs, forming tRNA-cmnm(5)s(2)U34.</text>
</comment>
<feature type="binding site" evidence="7">
    <location>
        <position position="226"/>
    </location>
    <ligand>
        <name>Mg(2+)</name>
        <dbReference type="ChEBI" id="CHEBI:18420"/>
    </ligand>
</feature>
<feature type="binding site" evidence="7">
    <location>
        <begin position="222"/>
        <end position="227"/>
    </location>
    <ligand>
        <name>GTP</name>
        <dbReference type="ChEBI" id="CHEBI:37565"/>
    </ligand>
</feature>
<dbReference type="InterPro" id="IPR004520">
    <property type="entry name" value="GTPase_MnmE"/>
</dbReference>
<dbReference type="GO" id="GO:0003924">
    <property type="term" value="F:GTPase activity"/>
    <property type="evidence" value="ECO:0007669"/>
    <property type="project" value="UniProtKB-UniRule"/>
</dbReference>
<dbReference type="GO" id="GO:0030488">
    <property type="term" value="P:tRNA methylation"/>
    <property type="evidence" value="ECO:0007669"/>
    <property type="project" value="TreeGrafter"/>
</dbReference>
<evidence type="ECO:0000256" key="8">
    <source>
        <dbReference type="RuleBase" id="RU003313"/>
    </source>
</evidence>